<evidence type="ECO:0000256" key="2">
    <source>
        <dbReference type="SAM" id="MobiDB-lite"/>
    </source>
</evidence>
<reference evidence="3" key="1">
    <citation type="submission" date="2021-02" db="EMBL/GenBank/DDBJ databases">
        <authorList>
            <person name="Nowell W R."/>
        </authorList>
    </citation>
    <scope>NUCLEOTIDE SEQUENCE</scope>
</reference>
<dbReference type="EMBL" id="CAJNOJ010000095">
    <property type="protein sequence ID" value="CAF1096335.1"/>
    <property type="molecule type" value="Genomic_DNA"/>
</dbReference>
<accession>A0A814NTB9</accession>
<evidence type="ECO:0000313" key="4">
    <source>
        <dbReference type="Proteomes" id="UP000663852"/>
    </source>
</evidence>
<dbReference type="AlphaFoldDB" id="A0A814NTB9"/>
<feature type="region of interest" description="Disordered" evidence="2">
    <location>
        <begin position="886"/>
        <end position="935"/>
    </location>
</feature>
<feature type="region of interest" description="Disordered" evidence="2">
    <location>
        <begin position="63"/>
        <end position="128"/>
    </location>
</feature>
<dbReference type="Pfam" id="PF03359">
    <property type="entry name" value="GKAP"/>
    <property type="match status" value="1"/>
</dbReference>
<organism evidence="3 4">
    <name type="scientific">Adineta ricciae</name>
    <name type="common">Rotifer</name>
    <dbReference type="NCBI Taxonomy" id="249248"/>
    <lineage>
        <taxon>Eukaryota</taxon>
        <taxon>Metazoa</taxon>
        <taxon>Spiralia</taxon>
        <taxon>Gnathifera</taxon>
        <taxon>Rotifera</taxon>
        <taxon>Eurotatoria</taxon>
        <taxon>Bdelloidea</taxon>
        <taxon>Adinetida</taxon>
        <taxon>Adinetidae</taxon>
        <taxon>Adineta</taxon>
    </lineage>
</organism>
<dbReference type="Proteomes" id="UP000663852">
    <property type="component" value="Unassembled WGS sequence"/>
</dbReference>
<feature type="region of interest" description="Disordered" evidence="2">
    <location>
        <begin position="580"/>
        <end position="602"/>
    </location>
</feature>
<feature type="compositionally biased region" description="Basic and acidic residues" evidence="2">
    <location>
        <begin position="903"/>
        <end position="916"/>
    </location>
</feature>
<comment type="similarity">
    <text evidence="1">Belongs to the SAPAP family.</text>
</comment>
<feature type="region of interest" description="Disordered" evidence="2">
    <location>
        <begin position="149"/>
        <end position="232"/>
    </location>
</feature>
<comment type="caution">
    <text evidence="3">The sequence shown here is derived from an EMBL/GenBank/DDBJ whole genome shotgun (WGS) entry which is preliminary data.</text>
</comment>
<evidence type="ECO:0000313" key="3">
    <source>
        <dbReference type="EMBL" id="CAF1096335.1"/>
    </source>
</evidence>
<dbReference type="InterPro" id="IPR005026">
    <property type="entry name" value="SAPAP"/>
</dbReference>
<dbReference type="GO" id="GO:0023052">
    <property type="term" value="P:signaling"/>
    <property type="evidence" value="ECO:0007669"/>
    <property type="project" value="InterPro"/>
</dbReference>
<dbReference type="GO" id="GO:0060090">
    <property type="term" value="F:molecular adaptor activity"/>
    <property type="evidence" value="ECO:0007669"/>
    <property type="project" value="TreeGrafter"/>
</dbReference>
<gene>
    <name evidence="3" type="ORF">EDS130_LOCUS19757</name>
</gene>
<feature type="compositionally biased region" description="Basic and acidic residues" evidence="2">
    <location>
        <begin position="185"/>
        <end position="199"/>
    </location>
</feature>
<dbReference type="OrthoDB" id="10023951at2759"/>
<feature type="compositionally biased region" description="Polar residues" evidence="2">
    <location>
        <begin position="105"/>
        <end position="126"/>
    </location>
</feature>
<protein>
    <submittedName>
        <fullName evidence="3">Uncharacterized protein</fullName>
    </submittedName>
</protein>
<feature type="compositionally biased region" description="Basic and acidic residues" evidence="2">
    <location>
        <begin position="580"/>
        <end position="597"/>
    </location>
</feature>
<sequence length="935" mass="105726">MRWRVPPSASLTDRGQSDSYKIEFCVSSSLLHMPDTDAVLSSVTNQLPPRSTTSHRWPRKWATLGGRGSASTTVPPVSLDDPEFREKPNGHHVNGNGHLQHRHSTSLFRKSSTISRTNGTALNDDTPSLKKSRSLINVLRSKLNSPAVLRRFRTKSRDNGKHVITEINGEPSQSNEQDKVPPQTVDDHSKKIRKRDPSPMKRFTSRLAQLTRSSTHTSIETEQPSQVAPHAKDQVDHINACYDEIRAKYFDSNSTTATAKANTIEVLSQHPCAPLATDRLKDMLSTTTTSSIDYYDRPHLTNGDIHNRSLSTISMNGSLLSHDFLNNSQPYVQPSPPKTSDDPLLQARKQSNIKLNCMLSGYGFTTPFGNHEKMLGQEHDIFKFHHYHDVGKRKFNWNFTNDNNRMYSSLRARPMSRSIDSFRRATTTIETEVVPTDSKVETDNQEVITNGHSSDLLNDNELVIREDGDIIESERIPCTSTVHVTPAAALHVKTFISSTSSAEHNGHGPVLNGKTVDDDFEKNFLRAVDRALGVAKKDQNHLLQPIYDIPKMTEESDMNLVAMTERALSSFNNIKIFTDEEQKDGHANDDDEHRMDGNESPNVELLDRTGELLENENLHWQSSAVYDHQASNGHTEQDVLTLDNEENSSIDDHVWSIVDDLTQKTQETLYNEPQKVLSDDDDSYLLSLTCVVFSLYFSTFFLSFVESRTYLTCSSSSFFSRSFHHYAGRVLFFIRDYYDKFLLFVDKMNGQAFLARLDEEEKVIKAKADTYNKLLQTDDNRLTDDIRSDINAAIGEVNLLLKGKLKQFRGLCQANVSKSTTPAGEPTPLDSDLEGFWDITYPLIDKVKVKFSKLDARKAKQWAPMEDEYDPNDVNNRPRIIDDRLKQLQPHQNKSKVSSSKPANDDLKKLIQERRKAAANAANQNDDVEIFVGPK</sequence>
<name>A0A814NTB9_ADIRI</name>
<evidence type="ECO:0000256" key="1">
    <source>
        <dbReference type="ARBA" id="ARBA00008839"/>
    </source>
</evidence>
<feature type="compositionally biased region" description="Polar residues" evidence="2">
    <location>
        <begin position="889"/>
        <end position="902"/>
    </location>
</feature>
<dbReference type="GO" id="GO:0099572">
    <property type="term" value="C:postsynaptic specialization"/>
    <property type="evidence" value="ECO:0007669"/>
    <property type="project" value="TreeGrafter"/>
</dbReference>
<proteinExistence type="inferred from homology"/>
<feature type="compositionally biased region" description="Basic and acidic residues" evidence="2">
    <location>
        <begin position="155"/>
        <end position="164"/>
    </location>
</feature>
<dbReference type="PANTHER" id="PTHR12353">
    <property type="entry name" value="DISKS LARGE-ASSOCIATED PROTEIN DAP SAP90/PSD-95-ASSOCIATED PROTEIN"/>
    <property type="match status" value="1"/>
</dbReference>
<dbReference type="GO" id="GO:0098978">
    <property type="term" value="C:glutamatergic synapse"/>
    <property type="evidence" value="ECO:0007669"/>
    <property type="project" value="TreeGrafter"/>
</dbReference>
<dbReference type="PANTHER" id="PTHR12353:SF31">
    <property type="entry name" value="LD44824P"/>
    <property type="match status" value="1"/>
</dbReference>
<feature type="compositionally biased region" description="Polar residues" evidence="2">
    <location>
        <begin position="206"/>
        <end position="226"/>
    </location>
</feature>